<name>A0AAE1A5W0_9GAST</name>
<gene>
    <name evidence="2" type="ORF">RRG08_054872</name>
</gene>
<dbReference type="EMBL" id="JAWDGP010002623">
    <property type="protein sequence ID" value="KAK3781533.1"/>
    <property type="molecule type" value="Genomic_DNA"/>
</dbReference>
<proteinExistence type="predicted"/>
<sequence length="206" mass="22862">MWQILRLHHARLCHSFQYEDKIGFQSSSSQCYQNTPYFLEPVMLPWPNSGTSSYREEHTNHMPRATKLCRLYGEKKEDSSGNCENLGDEKPMRKVGIRLHLAPCQPGQRLEPLILDHCTQSLPGSSGTSLPQAVPEFPVSGMSRSPVKLTRPESTSGAETEAPRKAIAEKPYGLTLCGINIFIGIPLSLELPGRCLLSARDGVNLT</sequence>
<feature type="region of interest" description="Disordered" evidence="1">
    <location>
        <begin position="136"/>
        <end position="164"/>
    </location>
</feature>
<evidence type="ECO:0000313" key="3">
    <source>
        <dbReference type="Proteomes" id="UP001283361"/>
    </source>
</evidence>
<keyword evidence="3" id="KW-1185">Reference proteome</keyword>
<organism evidence="2 3">
    <name type="scientific">Elysia crispata</name>
    <name type="common">lettuce slug</name>
    <dbReference type="NCBI Taxonomy" id="231223"/>
    <lineage>
        <taxon>Eukaryota</taxon>
        <taxon>Metazoa</taxon>
        <taxon>Spiralia</taxon>
        <taxon>Lophotrochozoa</taxon>
        <taxon>Mollusca</taxon>
        <taxon>Gastropoda</taxon>
        <taxon>Heterobranchia</taxon>
        <taxon>Euthyneura</taxon>
        <taxon>Panpulmonata</taxon>
        <taxon>Sacoglossa</taxon>
        <taxon>Placobranchoidea</taxon>
        <taxon>Plakobranchidae</taxon>
        <taxon>Elysia</taxon>
    </lineage>
</organism>
<protein>
    <submittedName>
        <fullName evidence="2">Uncharacterized protein</fullName>
    </submittedName>
</protein>
<reference evidence="2" key="1">
    <citation type="journal article" date="2023" name="G3 (Bethesda)">
        <title>A reference genome for the long-term kleptoplast-retaining sea slug Elysia crispata morphotype clarki.</title>
        <authorList>
            <person name="Eastman K.E."/>
            <person name="Pendleton A.L."/>
            <person name="Shaikh M.A."/>
            <person name="Suttiyut T."/>
            <person name="Ogas R."/>
            <person name="Tomko P."/>
            <person name="Gavelis G."/>
            <person name="Widhalm J.R."/>
            <person name="Wisecaver J.H."/>
        </authorList>
    </citation>
    <scope>NUCLEOTIDE SEQUENCE</scope>
    <source>
        <strain evidence="2">ECLA1</strain>
    </source>
</reference>
<dbReference type="Proteomes" id="UP001283361">
    <property type="component" value="Unassembled WGS sequence"/>
</dbReference>
<accession>A0AAE1A5W0</accession>
<comment type="caution">
    <text evidence="2">The sequence shown here is derived from an EMBL/GenBank/DDBJ whole genome shotgun (WGS) entry which is preliminary data.</text>
</comment>
<evidence type="ECO:0000313" key="2">
    <source>
        <dbReference type="EMBL" id="KAK3781533.1"/>
    </source>
</evidence>
<dbReference type="AlphaFoldDB" id="A0AAE1A5W0"/>
<evidence type="ECO:0000256" key="1">
    <source>
        <dbReference type="SAM" id="MobiDB-lite"/>
    </source>
</evidence>